<dbReference type="InterPro" id="IPR046346">
    <property type="entry name" value="Aminoacid_DH-like_N_sf"/>
</dbReference>
<dbReference type="Pfam" id="PF00763">
    <property type="entry name" value="THF_DHG_CYH"/>
    <property type="match status" value="1"/>
</dbReference>
<dbReference type="PANTHER" id="PTHR48099:SF5">
    <property type="entry name" value="C-1-TETRAHYDROFOLATE SYNTHASE, CYTOPLASMIC"/>
    <property type="match status" value="1"/>
</dbReference>
<keyword evidence="6" id="KW-0560">Oxidoreductase</keyword>
<comment type="caution">
    <text evidence="13">The sequence shown here is derived from an EMBL/GenBank/DDBJ whole genome shotgun (WGS) entry which is preliminary data.</text>
</comment>
<evidence type="ECO:0000313" key="14">
    <source>
        <dbReference type="Proteomes" id="UP000247409"/>
    </source>
</evidence>
<dbReference type="PRINTS" id="PR00085">
    <property type="entry name" value="THFDHDRGNASE"/>
</dbReference>
<dbReference type="FunFam" id="3.40.50.10860:FF:000001">
    <property type="entry name" value="Bifunctional protein FolD"/>
    <property type="match status" value="1"/>
</dbReference>
<evidence type="ECO:0000256" key="3">
    <source>
        <dbReference type="ARBA" id="ARBA00022563"/>
    </source>
</evidence>
<keyword evidence="5" id="KW-0521">NADP</keyword>
<evidence type="ECO:0000256" key="2">
    <source>
        <dbReference type="ARBA" id="ARBA00011738"/>
    </source>
</evidence>
<dbReference type="GO" id="GO:0004488">
    <property type="term" value="F:methylenetetrahydrofolate dehydrogenase (NADP+) activity"/>
    <property type="evidence" value="ECO:0007669"/>
    <property type="project" value="InterPro"/>
</dbReference>
<evidence type="ECO:0000256" key="5">
    <source>
        <dbReference type="ARBA" id="ARBA00022857"/>
    </source>
</evidence>
<dbReference type="PROSITE" id="PS00767">
    <property type="entry name" value="THF_DHG_CYH_2"/>
    <property type="match status" value="1"/>
</dbReference>
<dbReference type="InterPro" id="IPR000672">
    <property type="entry name" value="THF_DH/CycHdrlase"/>
</dbReference>
<keyword evidence="3" id="KW-0554">One-carbon metabolism</keyword>
<dbReference type="Proteomes" id="UP000247409">
    <property type="component" value="Unassembled WGS sequence"/>
</dbReference>
<protein>
    <submittedName>
        <fullName evidence="13">Bifunctional protein FolD 2</fullName>
    </submittedName>
</protein>
<evidence type="ECO:0000256" key="1">
    <source>
        <dbReference type="ARBA" id="ARBA00004777"/>
    </source>
</evidence>
<dbReference type="GO" id="GO:0035999">
    <property type="term" value="P:tetrahydrofolate interconversion"/>
    <property type="evidence" value="ECO:0007669"/>
    <property type="project" value="TreeGrafter"/>
</dbReference>
<dbReference type="SUPFAM" id="SSF51735">
    <property type="entry name" value="NAD(P)-binding Rossmann-fold domains"/>
    <property type="match status" value="1"/>
</dbReference>
<evidence type="ECO:0000256" key="9">
    <source>
        <dbReference type="ARBA" id="ARBA00061364"/>
    </source>
</evidence>
<dbReference type="Pfam" id="PF02882">
    <property type="entry name" value="THF_DHG_CYH_C"/>
    <property type="match status" value="1"/>
</dbReference>
<accession>A0A2V3IZG8</accession>
<feature type="domain" description="Tetrahydrofolate dehydrogenase/cyclohydrolase catalytic" evidence="11">
    <location>
        <begin position="35"/>
        <end position="152"/>
    </location>
</feature>
<dbReference type="GO" id="GO:0004477">
    <property type="term" value="F:methenyltetrahydrofolate cyclohydrolase activity"/>
    <property type="evidence" value="ECO:0007669"/>
    <property type="project" value="UniProtKB-EC"/>
</dbReference>
<evidence type="ECO:0000256" key="8">
    <source>
        <dbReference type="ARBA" id="ARBA00036357"/>
    </source>
</evidence>
<dbReference type="PANTHER" id="PTHR48099">
    <property type="entry name" value="C-1-TETRAHYDROFOLATE SYNTHASE, CYTOPLASMIC-RELATED"/>
    <property type="match status" value="1"/>
</dbReference>
<evidence type="ECO:0000256" key="4">
    <source>
        <dbReference type="ARBA" id="ARBA00022801"/>
    </source>
</evidence>
<comment type="similarity">
    <text evidence="9">Belongs to the tetrahydrofolate dehydrogenase/cyclohydrolase family.</text>
</comment>
<dbReference type="InterPro" id="IPR036291">
    <property type="entry name" value="NAD(P)-bd_dom_sf"/>
</dbReference>
<dbReference type="GO" id="GO:0005829">
    <property type="term" value="C:cytosol"/>
    <property type="evidence" value="ECO:0007669"/>
    <property type="project" value="TreeGrafter"/>
</dbReference>
<comment type="subunit">
    <text evidence="2">Homodimer.</text>
</comment>
<dbReference type="Gene3D" id="3.40.50.720">
    <property type="entry name" value="NAD(P)-binding Rossmann-like Domain"/>
    <property type="match status" value="1"/>
</dbReference>
<dbReference type="AlphaFoldDB" id="A0A2V3IZG8"/>
<gene>
    <name evidence="13" type="ORF">BWQ96_03658</name>
</gene>
<dbReference type="SUPFAM" id="SSF53223">
    <property type="entry name" value="Aminoacid dehydrogenase-like, N-terminal domain"/>
    <property type="match status" value="1"/>
</dbReference>
<evidence type="ECO:0000259" key="12">
    <source>
        <dbReference type="Pfam" id="PF02882"/>
    </source>
</evidence>
<name>A0A2V3IZG8_9FLOR</name>
<comment type="catalytic activity">
    <reaction evidence="8">
        <text>(6R)-5,10-methenyltetrahydrofolate + H2O = (6R)-10-formyltetrahydrofolate + H(+)</text>
        <dbReference type="Rhea" id="RHEA:23700"/>
        <dbReference type="ChEBI" id="CHEBI:15377"/>
        <dbReference type="ChEBI" id="CHEBI:15378"/>
        <dbReference type="ChEBI" id="CHEBI:57455"/>
        <dbReference type="ChEBI" id="CHEBI:195366"/>
        <dbReference type="EC" id="3.5.4.9"/>
    </reaction>
</comment>
<sequence>MRIADHANVWGTRHPIPRTPPISATASPRAVAKKLDGKLTAATIRKEVAAEIAKMVEAKGESSRPGLAVVIVGDRKDSQTYVRSKRRACDEVGIQSFGFELPGDCTQEELEEIVDELNSRNDVHGILVQLPLPDHIDSERLLDRIKLEKDVDGFHPLNIGRLCMSGRRPPLFIPCTPKGCVELLDRYGIEIEGKSAVVIGRSNIVGLPVAMLLMHRNATVTICHSRTIDTKEKVQEADIVIAACGRAQFVKAEWLKPGAVVIDVGINAVEDATKTKGYRLVGDVDYERAADVASYITPVPGGVGPMTIAMLLSNTLRACKQQNGDE</sequence>
<dbReference type="FunFam" id="3.40.50.720:FF:000006">
    <property type="entry name" value="Bifunctional protein FolD"/>
    <property type="match status" value="1"/>
</dbReference>
<dbReference type="HAMAP" id="MF_01576">
    <property type="entry name" value="THF_DHG_CYH"/>
    <property type="match status" value="1"/>
</dbReference>
<organism evidence="13 14">
    <name type="scientific">Gracilariopsis chorda</name>
    <dbReference type="NCBI Taxonomy" id="448386"/>
    <lineage>
        <taxon>Eukaryota</taxon>
        <taxon>Rhodophyta</taxon>
        <taxon>Florideophyceae</taxon>
        <taxon>Rhodymeniophycidae</taxon>
        <taxon>Gracilariales</taxon>
        <taxon>Gracilariaceae</taxon>
        <taxon>Gracilariopsis</taxon>
    </lineage>
</organism>
<evidence type="ECO:0000256" key="7">
    <source>
        <dbReference type="ARBA" id="ARBA00023268"/>
    </source>
</evidence>
<reference evidence="13 14" key="1">
    <citation type="journal article" date="2018" name="Mol. Biol. Evol.">
        <title>Analysis of the draft genome of the red seaweed Gracilariopsis chorda provides insights into genome size evolution in Rhodophyta.</title>
        <authorList>
            <person name="Lee J."/>
            <person name="Yang E.C."/>
            <person name="Graf L."/>
            <person name="Yang J.H."/>
            <person name="Qiu H."/>
            <person name="Zel Zion U."/>
            <person name="Chan C.X."/>
            <person name="Stephens T.G."/>
            <person name="Weber A.P.M."/>
            <person name="Boo G.H."/>
            <person name="Boo S.M."/>
            <person name="Kim K.M."/>
            <person name="Shin Y."/>
            <person name="Jung M."/>
            <person name="Lee S.J."/>
            <person name="Yim H.S."/>
            <person name="Lee J.H."/>
            <person name="Bhattacharya D."/>
            <person name="Yoon H.S."/>
        </authorList>
    </citation>
    <scope>NUCLEOTIDE SEQUENCE [LARGE SCALE GENOMIC DNA]</scope>
    <source>
        <strain evidence="13 14">SKKU-2015</strain>
        <tissue evidence="13">Whole body</tissue>
    </source>
</reference>
<feature type="region of interest" description="Disordered" evidence="10">
    <location>
        <begin position="1"/>
        <end position="24"/>
    </location>
</feature>
<evidence type="ECO:0000259" key="11">
    <source>
        <dbReference type="Pfam" id="PF00763"/>
    </source>
</evidence>
<dbReference type="InterPro" id="IPR020630">
    <property type="entry name" value="THF_DH/CycHdrlase_cat_dom"/>
</dbReference>
<dbReference type="Gene3D" id="3.40.50.10860">
    <property type="entry name" value="Leucine Dehydrogenase, chain A, domain 1"/>
    <property type="match status" value="1"/>
</dbReference>
<evidence type="ECO:0000256" key="10">
    <source>
        <dbReference type="SAM" id="MobiDB-lite"/>
    </source>
</evidence>
<keyword evidence="7" id="KW-0511">Multifunctional enzyme</keyword>
<dbReference type="InterPro" id="IPR020631">
    <property type="entry name" value="THF_DH/CycHdrlase_NAD-bd_dom"/>
</dbReference>
<dbReference type="STRING" id="448386.A0A2V3IZG8"/>
<evidence type="ECO:0000313" key="13">
    <source>
        <dbReference type="EMBL" id="PXF46530.1"/>
    </source>
</evidence>
<dbReference type="InterPro" id="IPR020867">
    <property type="entry name" value="THF_DH/CycHdrlase_CS"/>
</dbReference>
<comment type="pathway">
    <text evidence="1">One-carbon metabolism; tetrahydrofolate interconversion.</text>
</comment>
<dbReference type="NCBIfam" id="NF008058">
    <property type="entry name" value="PRK10792.1"/>
    <property type="match status" value="1"/>
</dbReference>
<dbReference type="EMBL" id="NBIV01000036">
    <property type="protein sequence ID" value="PXF46530.1"/>
    <property type="molecule type" value="Genomic_DNA"/>
</dbReference>
<dbReference type="CDD" id="cd01080">
    <property type="entry name" value="NAD_bind_m-THF_DH_Cyclohyd"/>
    <property type="match status" value="1"/>
</dbReference>
<evidence type="ECO:0000256" key="6">
    <source>
        <dbReference type="ARBA" id="ARBA00023002"/>
    </source>
</evidence>
<feature type="domain" description="Tetrahydrofolate dehydrogenase/cyclohydrolase NAD(P)-binding" evidence="12">
    <location>
        <begin position="174"/>
        <end position="322"/>
    </location>
</feature>
<keyword evidence="14" id="KW-1185">Reference proteome</keyword>
<dbReference type="NCBIfam" id="NF010783">
    <property type="entry name" value="PRK14186.1"/>
    <property type="match status" value="1"/>
</dbReference>
<dbReference type="OrthoDB" id="5126881at2759"/>
<keyword evidence="4" id="KW-0378">Hydrolase</keyword>
<proteinExistence type="inferred from homology"/>